<dbReference type="EMBL" id="JACEFF010000127">
    <property type="protein sequence ID" value="KAH9643526.1"/>
    <property type="molecule type" value="Genomic_DNA"/>
</dbReference>
<name>A0A922MVG0_SPOEX</name>
<sequence length="88" mass="10030">MDVTGEKNIYFKPEENGESSSSSVRQDKTPYRQISEEESPCNQVTIHKRPRLGSRDYEDTAKFSLPHTPEKAATTENNEKAETPESIR</sequence>
<organism evidence="2 3">
    <name type="scientific">Spodoptera exigua</name>
    <name type="common">Beet armyworm</name>
    <name type="synonym">Noctua fulgens</name>
    <dbReference type="NCBI Taxonomy" id="7107"/>
    <lineage>
        <taxon>Eukaryota</taxon>
        <taxon>Metazoa</taxon>
        <taxon>Ecdysozoa</taxon>
        <taxon>Arthropoda</taxon>
        <taxon>Hexapoda</taxon>
        <taxon>Insecta</taxon>
        <taxon>Pterygota</taxon>
        <taxon>Neoptera</taxon>
        <taxon>Endopterygota</taxon>
        <taxon>Lepidoptera</taxon>
        <taxon>Glossata</taxon>
        <taxon>Ditrysia</taxon>
        <taxon>Noctuoidea</taxon>
        <taxon>Noctuidae</taxon>
        <taxon>Amphipyrinae</taxon>
        <taxon>Spodoptera</taxon>
    </lineage>
</organism>
<gene>
    <name evidence="2" type="ORF">HF086_015674</name>
</gene>
<comment type="caution">
    <text evidence="2">The sequence shown here is derived from an EMBL/GenBank/DDBJ whole genome shotgun (WGS) entry which is preliminary data.</text>
</comment>
<accession>A0A922MVG0</accession>
<feature type="region of interest" description="Disordered" evidence="1">
    <location>
        <begin position="1"/>
        <end position="88"/>
    </location>
</feature>
<evidence type="ECO:0000313" key="2">
    <source>
        <dbReference type="EMBL" id="KAH9643526.1"/>
    </source>
</evidence>
<proteinExistence type="predicted"/>
<feature type="compositionally biased region" description="Basic and acidic residues" evidence="1">
    <location>
        <begin position="77"/>
        <end position="88"/>
    </location>
</feature>
<evidence type="ECO:0000313" key="3">
    <source>
        <dbReference type="Proteomes" id="UP000814243"/>
    </source>
</evidence>
<protein>
    <submittedName>
        <fullName evidence="2">Uncharacterized protein</fullName>
    </submittedName>
</protein>
<dbReference type="AlphaFoldDB" id="A0A922MVG0"/>
<dbReference type="Proteomes" id="UP000814243">
    <property type="component" value="Unassembled WGS sequence"/>
</dbReference>
<evidence type="ECO:0000256" key="1">
    <source>
        <dbReference type="SAM" id="MobiDB-lite"/>
    </source>
</evidence>
<reference evidence="2" key="1">
    <citation type="journal article" date="2021" name="G3 (Bethesda)">
        <title>Genome and transcriptome analysis of the beet armyworm Spodoptera exigua reveals targets for pest control. .</title>
        <authorList>
            <person name="Simon S."/>
            <person name="Breeschoten T."/>
            <person name="Jansen H.J."/>
            <person name="Dirks R.P."/>
            <person name="Schranz M.E."/>
            <person name="Ros V.I.D."/>
        </authorList>
    </citation>
    <scope>NUCLEOTIDE SEQUENCE</scope>
    <source>
        <strain evidence="2">TB_SE_WUR_2020</strain>
    </source>
</reference>